<accession>A0A235B8F8</accession>
<comment type="caution">
    <text evidence="2">The sequence shown here is derived from an EMBL/GenBank/DDBJ whole genome shotgun (WGS) entry which is preliminary data.</text>
</comment>
<reference evidence="2 3" key="1">
    <citation type="submission" date="2017-07" db="EMBL/GenBank/DDBJ databases">
        <title>The genome sequence of Paludifilum halophilum highlights mechanisms for microbial adaptation to high salt environemnts.</title>
        <authorList>
            <person name="Belbahri L."/>
        </authorList>
    </citation>
    <scope>NUCLEOTIDE SEQUENCE [LARGE SCALE GENOMIC DNA]</scope>
    <source>
        <strain evidence="2 3">DSM 102817</strain>
    </source>
</reference>
<protein>
    <submittedName>
        <fullName evidence="2">Uncharacterized protein</fullName>
    </submittedName>
</protein>
<keyword evidence="3" id="KW-1185">Reference proteome</keyword>
<evidence type="ECO:0000313" key="2">
    <source>
        <dbReference type="EMBL" id="OYD08566.1"/>
    </source>
</evidence>
<keyword evidence="1" id="KW-1133">Transmembrane helix</keyword>
<evidence type="ECO:0000313" key="3">
    <source>
        <dbReference type="Proteomes" id="UP000215459"/>
    </source>
</evidence>
<dbReference type="RefSeq" id="WP_094263871.1">
    <property type="nucleotide sequence ID" value="NZ_NOWF01000003.1"/>
</dbReference>
<keyword evidence="1" id="KW-0812">Transmembrane</keyword>
<dbReference type="AlphaFoldDB" id="A0A235B8F8"/>
<feature type="transmembrane region" description="Helical" evidence="1">
    <location>
        <begin position="40"/>
        <end position="65"/>
    </location>
</feature>
<name>A0A235B8F8_9BACL</name>
<sequence length="69" mass="7638">MLYLLIYFFIGLVLAGLVAPKAIENALEAKGVPESEHAKFYVVGFVFLAVFMALLWPVVIVTAFYRAEG</sequence>
<proteinExistence type="predicted"/>
<organism evidence="2 3">
    <name type="scientific">Paludifilum halophilum</name>
    <dbReference type="NCBI Taxonomy" id="1642702"/>
    <lineage>
        <taxon>Bacteria</taxon>
        <taxon>Bacillati</taxon>
        <taxon>Bacillota</taxon>
        <taxon>Bacilli</taxon>
        <taxon>Bacillales</taxon>
        <taxon>Thermoactinomycetaceae</taxon>
        <taxon>Paludifilum</taxon>
    </lineage>
</organism>
<gene>
    <name evidence="2" type="ORF">CHM34_06995</name>
</gene>
<dbReference type="Proteomes" id="UP000215459">
    <property type="component" value="Unassembled WGS sequence"/>
</dbReference>
<keyword evidence="1" id="KW-0472">Membrane</keyword>
<dbReference type="EMBL" id="NOWF01000003">
    <property type="protein sequence ID" value="OYD08566.1"/>
    <property type="molecule type" value="Genomic_DNA"/>
</dbReference>
<evidence type="ECO:0000256" key="1">
    <source>
        <dbReference type="SAM" id="Phobius"/>
    </source>
</evidence>